<evidence type="ECO:0000313" key="4">
    <source>
        <dbReference type="Proteomes" id="UP001209878"/>
    </source>
</evidence>
<dbReference type="Gene3D" id="2.120.10.80">
    <property type="entry name" value="Kelch-type beta propeller"/>
    <property type="match status" value="1"/>
</dbReference>
<gene>
    <name evidence="3" type="ORF">NP493_1328g00035</name>
</gene>
<proteinExistence type="predicted"/>
<dbReference type="PROSITE" id="PS51257">
    <property type="entry name" value="PROKAR_LIPOPROTEIN"/>
    <property type="match status" value="1"/>
</dbReference>
<dbReference type="PANTHER" id="PTHR45632">
    <property type="entry name" value="LD33804P"/>
    <property type="match status" value="1"/>
</dbReference>
<accession>A0AAD9NFH2</accession>
<dbReference type="SUPFAM" id="SSF117281">
    <property type="entry name" value="Kelch motif"/>
    <property type="match status" value="1"/>
</dbReference>
<dbReference type="PANTHER" id="PTHR45632:SF3">
    <property type="entry name" value="KELCH-LIKE PROTEIN 32"/>
    <property type="match status" value="1"/>
</dbReference>
<dbReference type="InterPro" id="IPR006652">
    <property type="entry name" value="Kelch_1"/>
</dbReference>
<evidence type="ECO:0000313" key="3">
    <source>
        <dbReference type="EMBL" id="KAK2166361.1"/>
    </source>
</evidence>
<protein>
    <submittedName>
        <fullName evidence="3">Uncharacterized protein</fullName>
    </submittedName>
</protein>
<organism evidence="3 4">
    <name type="scientific">Ridgeia piscesae</name>
    <name type="common">Tubeworm</name>
    <dbReference type="NCBI Taxonomy" id="27915"/>
    <lineage>
        <taxon>Eukaryota</taxon>
        <taxon>Metazoa</taxon>
        <taxon>Spiralia</taxon>
        <taxon>Lophotrochozoa</taxon>
        <taxon>Annelida</taxon>
        <taxon>Polychaeta</taxon>
        <taxon>Sedentaria</taxon>
        <taxon>Canalipalpata</taxon>
        <taxon>Sabellida</taxon>
        <taxon>Siboglinidae</taxon>
        <taxon>Ridgeia</taxon>
    </lineage>
</organism>
<evidence type="ECO:0000256" key="2">
    <source>
        <dbReference type="ARBA" id="ARBA00022737"/>
    </source>
</evidence>
<keyword evidence="4" id="KW-1185">Reference proteome</keyword>
<dbReference type="Pfam" id="PF24681">
    <property type="entry name" value="Kelch_KLHDC2_KLHL20_DRC7"/>
    <property type="match status" value="1"/>
</dbReference>
<dbReference type="InterPro" id="IPR015915">
    <property type="entry name" value="Kelch-typ_b-propeller"/>
</dbReference>
<dbReference type="AlphaFoldDB" id="A0AAD9NFH2"/>
<dbReference type="EMBL" id="JAODUO010001326">
    <property type="protein sequence ID" value="KAK2166361.1"/>
    <property type="molecule type" value="Genomic_DNA"/>
</dbReference>
<dbReference type="SMART" id="SM00612">
    <property type="entry name" value="Kelch"/>
    <property type="match status" value="4"/>
</dbReference>
<evidence type="ECO:0000256" key="1">
    <source>
        <dbReference type="ARBA" id="ARBA00022441"/>
    </source>
</evidence>
<dbReference type="Proteomes" id="UP001209878">
    <property type="component" value="Unassembled WGS sequence"/>
</dbReference>
<sequence length="214" mass="23755">MTWPRRSGRRCQHLTPLAITTGSVVLGGCVYVVGGRGRNNAALASVECLDLKRRRWSSLTDMPEAVCGPMVATYTNKIFIFGGRKAQNKTSAHTQVFDTTKGQWTTQSDLTEVCDFGAAVTLNDCIYVMGGLSSTYLKYEPATETWTRLSKPRESLVNAPVVVWRGCILVSGGGWATPESSVIQQYDPRTDTWSDWNTTLPVKLTEHYMMFCHC</sequence>
<name>A0AAD9NFH2_RIDPI</name>
<comment type="caution">
    <text evidence="3">The sequence shown here is derived from an EMBL/GenBank/DDBJ whole genome shotgun (WGS) entry which is preliminary data.</text>
</comment>
<keyword evidence="1" id="KW-0880">Kelch repeat</keyword>
<reference evidence="3" key="1">
    <citation type="journal article" date="2023" name="Mol. Biol. Evol.">
        <title>Third-Generation Sequencing Reveals the Adaptive Role of the Epigenome in Three Deep-Sea Polychaetes.</title>
        <authorList>
            <person name="Perez M."/>
            <person name="Aroh O."/>
            <person name="Sun Y."/>
            <person name="Lan Y."/>
            <person name="Juniper S.K."/>
            <person name="Young C.R."/>
            <person name="Angers B."/>
            <person name="Qian P.Y."/>
        </authorList>
    </citation>
    <scope>NUCLEOTIDE SEQUENCE</scope>
    <source>
        <strain evidence="3">R07B-5</strain>
    </source>
</reference>
<keyword evidence="2" id="KW-0677">Repeat</keyword>